<evidence type="ECO:0008006" key="3">
    <source>
        <dbReference type="Google" id="ProtNLM"/>
    </source>
</evidence>
<dbReference type="GO" id="GO:0016746">
    <property type="term" value="F:acyltransferase activity"/>
    <property type="evidence" value="ECO:0007669"/>
    <property type="project" value="UniProtKB-KW"/>
</dbReference>
<dbReference type="EMBL" id="CP032568">
    <property type="protein sequence ID" value="AYF73517.1"/>
    <property type="molecule type" value="Genomic_DNA"/>
</dbReference>
<proteinExistence type="predicted"/>
<organism evidence="1 2">
    <name type="scientific">Nocardia yunnanensis</name>
    <dbReference type="NCBI Taxonomy" id="2382165"/>
    <lineage>
        <taxon>Bacteria</taxon>
        <taxon>Bacillati</taxon>
        <taxon>Actinomycetota</taxon>
        <taxon>Actinomycetes</taxon>
        <taxon>Mycobacteriales</taxon>
        <taxon>Nocardiaceae</taxon>
        <taxon>Nocardia</taxon>
    </lineage>
</organism>
<keyword evidence="2" id="KW-1185">Reference proteome</keyword>
<dbReference type="PANTHER" id="PTHR34069">
    <property type="entry name" value="3-OXOACYL-[ACYL-CARRIER-PROTEIN] SYNTHASE 3"/>
    <property type="match status" value="1"/>
</dbReference>
<name>A0A386Z8J7_9NOCA</name>
<dbReference type="Proteomes" id="UP000267164">
    <property type="component" value="Chromosome"/>
</dbReference>
<dbReference type="Gene3D" id="3.40.47.10">
    <property type="match status" value="2"/>
</dbReference>
<dbReference type="InterPro" id="IPR016039">
    <property type="entry name" value="Thiolase-like"/>
</dbReference>
<evidence type="ECO:0000313" key="2">
    <source>
        <dbReference type="Proteomes" id="UP000267164"/>
    </source>
</evidence>
<gene>
    <name evidence="1" type="ORF">D7D52_06205</name>
</gene>
<evidence type="ECO:0000313" key="1">
    <source>
        <dbReference type="EMBL" id="AYF73517.1"/>
    </source>
</evidence>
<dbReference type="SUPFAM" id="SSF53901">
    <property type="entry name" value="Thiolase-like"/>
    <property type="match status" value="1"/>
</dbReference>
<dbReference type="KEGG" id="nyu:D7D52_06205"/>
<accession>A0A386Z8J7</accession>
<reference evidence="1 2" key="1">
    <citation type="submission" date="2018-09" db="EMBL/GenBank/DDBJ databases">
        <title>Nocardia yunnanensis sp. nov., an actinomycete isolated from a soil sample.</title>
        <authorList>
            <person name="Zhang J."/>
        </authorList>
    </citation>
    <scope>NUCLEOTIDE SEQUENCE [LARGE SCALE GENOMIC DNA]</scope>
    <source>
        <strain evidence="1 2">CFHS0054</strain>
    </source>
</reference>
<protein>
    <recommendedName>
        <fullName evidence="3">Beta-ketoacyl-[acyl-carrier-protein] synthase III N-terminal domain-containing protein</fullName>
    </recommendedName>
</protein>
<dbReference type="GO" id="GO:0044550">
    <property type="term" value="P:secondary metabolite biosynthetic process"/>
    <property type="evidence" value="ECO:0007669"/>
    <property type="project" value="TreeGrafter"/>
</dbReference>
<dbReference type="PANTHER" id="PTHR34069:SF3">
    <property type="entry name" value="ACYL-COA:ACYL-COA ALKYLTRANSFERASE"/>
    <property type="match status" value="1"/>
</dbReference>
<dbReference type="OrthoDB" id="6195581at2"/>
<dbReference type="AlphaFoldDB" id="A0A386Z8J7"/>
<sequence>MSMGIVISSVTTEIGGGSSIEQAAAAARRAIAEAGSTPEQIDALINTGVYRDSNMVEPAMSALIQQQAGIGLEYHSGEVPCLSFDLMNGACGILNAVQVSQALLEAPTVHRVLLVSGDAHPSKSPLPQPGFPIKPVGAAMLLEKRPGAAGFGALHISATDGRPAAEGFVRLSEMGTTGRSSIRVRRPADIETLLHHAISAASEALEVADAPLDRVVLICGRPVADFPDRLAQRLGIPPTAVSADDTPGDAHTSALPVAYLAARDSGMLDRADVALFVAAGAGPSAAAIAYRLPKP</sequence>